<dbReference type="GO" id="GO:0005975">
    <property type="term" value="P:carbohydrate metabolic process"/>
    <property type="evidence" value="ECO:0007669"/>
    <property type="project" value="InterPro"/>
</dbReference>
<evidence type="ECO:0000313" key="4">
    <source>
        <dbReference type="Proteomes" id="UP000294847"/>
    </source>
</evidence>
<dbReference type="Pfam" id="PF06824">
    <property type="entry name" value="Glyco_hydro_125"/>
    <property type="match status" value="1"/>
</dbReference>
<evidence type="ECO:0000256" key="2">
    <source>
        <dbReference type="SAM" id="SignalP"/>
    </source>
</evidence>
<reference evidence="3 4" key="1">
    <citation type="journal article" date="2019" name="Mol. Biol. Evol.">
        <title>Blast fungal genomes show frequent chromosomal changes, gene gains and losses, and effector gene turnover.</title>
        <authorList>
            <person name="Gomez Luciano L.B."/>
            <person name="Jason Tsai I."/>
            <person name="Chuma I."/>
            <person name="Tosa Y."/>
            <person name="Chen Y.H."/>
            <person name="Li J.Y."/>
            <person name="Li M.Y."/>
            <person name="Jade Lu M.Y."/>
            <person name="Nakayashiki H."/>
            <person name="Li W.H."/>
        </authorList>
    </citation>
    <scope>NUCLEOTIDE SEQUENCE [LARGE SCALE GENOMIC DNA]</scope>
    <source>
        <strain evidence="3">MZ5-1-6</strain>
    </source>
</reference>
<keyword evidence="2" id="KW-0732">Signal</keyword>
<dbReference type="InterPro" id="IPR008313">
    <property type="entry name" value="GH125"/>
</dbReference>
<gene>
    <name evidence="3" type="ORF">PoMZ_11434</name>
</gene>
<dbReference type="SMART" id="SM01149">
    <property type="entry name" value="DUF1237"/>
    <property type="match status" value="1"/>
</dbReference>
<dbReference type="AlphaFoldDB" id="A0A4P7NKG6"/>
<dbReference type="Proteomes" id="UP000294847">
    <property type="component" value="Chromosome 5"/>
</dbReference>
<feature type="region of interest" description="Disordered" evidence="1">
    <location>
        <begin position="31"/>
        <end position="61"/>
    </location>
</feature>
<organism evidence="3 4">
    <name type="scientific">Pyricularia oryzae</name>
    <name type="common">Rice blast fungus</name>
    <name type="synonym">Magnaporthe oryzae</name>
    <dbReference type="NCBI Taxonomy" id="318829"/>
    <lineage>
        <taxon>Eukaryota</taxon>
        <taxon>Fungi</taxon>
        <taxon>Dikarya</taxon>
        <taxon>Ascomycota</taxon>
        <taxon>Pezizomycotina</taxon>
        <taxon>Sordariomycetes</taxon>
        <taxon>Sordariomycetidae</taxon>
        <taxon>Magnaporthales</taxon>
        <taxon>Pyriculariaceae</taxon>
        <taxon>Pyricularia</taxon>
    </lineage>
</organism>
<evidence type="ECO:0008006" key="5">
    <source>
        <dbReference type="Google" id="ProtNLM"/>
    </source>
</evidence>
<dbReference type="EMBL" id="CP034208">
    <property type="protein sequence ID" value="QBZ62552.1"/>
    <property type="molecule type" value="Genomic_DNA"/>
</dbReference>
<evidence type="ECO:0000256" key="1">
    <source>
        <dbReference type="SAM" id="MobiDB-lite"/>
    </source>
</evidence>
<dbReference type="SUPFAM" id="SSF48208">
    <property type="entry name" value="Six-hairpin glycosidases"/>
    <property type="match status" value="1"/>
</dbReference>
<protein>
    <recommendedName>
        <fullName evidence="5">DUF1237 domain-containing protein</fullName>
    </recommendedName>
</protein>
<dbReference type="PANTHER" id="PTHR31047:SF1">
    <property type="entry name" value="DUF1237 DOMAIN-CONTAINING PROTEIN"/>
    <property type="match status" value="1"/>
</dbReference>
<dbReference type="GO" id="GO:0003824">
    <property type="term" value="F:catalytic activity"/>
    <property type="evidence" value="ECO:0007669"/>
    <property type="project" value="UniProtKB-ARBA"/>
</dbReference>
<feature type="signal peptide" evidence="2">
    <location>
        <begin position="1"/>
        <end position="33"/>
    </location>
</feature>
<evidence type="ECO:0000313" key="3">
    <source>
        <dbReference type="EMBL" id="QBZ62552.1"/>
    </source>
</evidence>
<accession>A0A4P7NKG6</accession>
<proteinExistence type="predicted"/>
<dbReference type="Gene3D" id="1.50.10.10">
    <property type="match status" value="1"/>
</dbReference>
<sequence>MDSTGWTTFATRNLAVPLLLLIAAASAVAPVAAAPPNPTRSRAQWPPPMRTGEVAPAAPPKLLQRDCPEYTSWAVDRSHKPLSKGRNMLPMQRPEPDCRMFVVEEVEETINEMRRAIADPDLFRLFENCFPNTLDTAVKWHGLAAQTKDEELTFIVTGDIDAMFVTSFYFSDVANYGPVAMKPKSVAGLRLLNNEGSLASLFRGAINMQARFIERSPHCNAFRAPPESGTSSNMPVSSDYVWPTPDREVVFECKWELDSLAAFLQLSHEYYEGTGDLSFFGKHGWVNAVEAIMNTTTRLQAGTYAEDGLPNVSPYRFQRQTSTASETLSNSGDGNPVVGGTGLVRSAFRPSDDATIYQLLVPANMMFSRYLASCAEIMARLASDDTPDDVHSRFRRGLARDMSALAKHVRRGIERHAKVRHDVYGEMYAYEIDGSGSHNLMDDANLPSLLSSAMMGFVSKDDPTYLNTRKFIFSKENPYFMHGPVLNGTGGPHIGPGMAWPMSLIVRIITTDDDDEIIATLRQLVESTDGLGLMHESINTFSATMYTRPWFSWANGLFGQMMLDLKNRKPHILQTVYFQ</sequence>
<name>A0A4P7NKG6_PYROR</name>
<dbReference type="PIRSF" id="PIRSF028846">
    <property type="entry name" value="UCP028846"/>
    <property type="match status" value="1"/>
</dbReference>
<dbReference type="InterPro" id="IPR012341">
    <property type="entry name" value="6hp_glycosidase-like_sf"/>
</dbReference>
<feature type="chain" id="PRO_5020447065" description="DUF1237 domain-containing protein" evidence="2">
    <location>
        <begin position="34"/>
        <end position="579"/>
    </location>
</feature>
<dbReference type="InterPro" id="IPR008928">
    <property type="entry name" value="6-hairpin_glycosidase_sf"/>
</dbReference>
<dbReference type="PANTHER" id="PTHR31047">
    <property type="entry name" value="MEIOTICALLY UP-REGULATED GENE 157 PROTEIN"/>
    <property type="match status" value="1"/>
</dbReference>